<feature type="region of interest" description="Disordered" evidence="3">
    <location>
        <begin position="1582"/>
        <end position="1608"/>
    </location>
</feature>
<dbReference type="OrthoDB" id="434939at2759"/>
<dbReference type="eggNOG" id="KOG3683">
    <property type="taxonomic scope" value="Eukaryota"/>
</dbReference>
<feature type="region of interest" description="Disordered" evidence="3">
    <location>
        <begin position="408"/>
        <end position="429"/>
    </location>
</feature>
<dbReference type="InterPro" id="IPR042470">
    <property type="entry name" value="RMI1_N_C_sf"/>
</dbReference>
<dbReference type="PANTHER" id="PTHR13681">
    <property type="entry name" value="SURVIVAL OF MOTOR NEURON-RELATED-SPLICING FACTOR 30-RELATED"/>
    <property type="match status" value="1"/>
</dbReference>
<feature type="compositionally biased region" description="Gly residues" evidence="3">
    <location>
        <begin position="1355"/>
        <end position="1366"/>
    </location>
</feature>
<evidence type="ECO:0000313" key="6">
    <source>
        <dbReference type="Proteomes" id="UP000001058"/>
    </source>
</evidence>
<evidence type="ECO:0000256" key="1">
    <source>
        <dbReference type="ARBA" id="ARBA00004123"/>
    </source>
</evidence>
<keyword evidence="6" id="KW-1185">Reference proteome</keyword>
<name>D8TRL2_VOLCA</name>
<dbReference type="InterPro" id="IPR013894">
    <property type="entry name" value="RMI1_OB"/>
</dbReference>
<evidence type="ECO:0000313" key="5">
    <source>
        <dbReference type="EMBL" id="EFJ49912.1"/>
    </source>
</evidence>
<feature type="compositionally biased region" description="Basic and acidic residues" evidence="3">
    <location>
        <begin position="93"/>
        <end position="106"/>
    </location>
</feature>
<feature type="region of interest" description="Disordered" evidence="3">
    <location>
        <begin position="925"/>
        <end position="944"/>
    </location>
</feature>
<protein>
    <recommendedName>
        <fullName evidence="4">RecQ mediated genome instability protein 1 OB-fold domain-containing protein</fullName>
    </recommendedName>
</protein>
<feature type="compositionally biased region" description="Gly residues" evidence="3">
    <location>
        <begin position="412"/>
        <end position="422"/>
    </location>
</feature>
<feature type="compositionally biased region" description="Basic and acidic residues" evidence="3">
    <location>
        <begin position="1335"/>
        <end position="1350"/>
    </location>
</feature>
<evidence type="ECO:0000256" key="3">
    <source>
        <dbReference type="SAM" id="MobiDB-lite"/>
    </source>
</evidence>
<organism evidence="6">
    <name type="scientific">Volvox carteri f. nagariensis</name>
    <dbReference type="NCBI Taxonomy" id="3068"/>
    <lineage>
        <taxon>Eukaryota</taxon>
        <taxon>Viridiplantae</taxon>
        <taxon>Chlorophyta</taxon>
        <taxon>core chlorophytes</taxon>
        <taxon>Chlorophyceae</taxon>
        <taxon>CS clade</taxon>
        <taxon>Chlamydomonadales</taxon>
        <taxon>Volvocaceae</taxon>
        <taxon>Volvox</taxon>
    </lineage>
</organism>
<dbReference type="KEGG" id="vcn:VOLCADRAFT_89400"/>
<gene>
    <name evidence="5" type="ORF">VOLCADRAFT_89400</name>
</gene>
<dbReference type="STRING" id="3068.D8TRL2"/>
<sequence length="1711" mass="175071">MLLHLMKCRPPTCKGIAGGWAMLAEASQLPGFPREIRHVVQSTYPRPANMRSGLDPLLQRLLVHKPHLAECVVGPVLGALGCGDYRGLGLRNQDKERDKDRGEGTLKPRLASEPASAALQPSQQHLEGEVAEAGTWRSAAERSAVAAAAGALTEGGVGGVAAALPYDRRLLPISWILQCLGEVSEPLCCLWPLHRQEELRAHVLVAAVNYTGVIGEGGRQRFIPDLPTQTRSFAEQHRYSPDDSDDSSRVLYIPGSPVVRFVRDCLAATPLYARLRLLEDAMKLAAPPPRAPPRRNPLAAATATAAAISPAPDGTADDLDFMDLDVDPAVAVTTAGEGGEAVGGLSPGGEPELRRRRFLALQLPVAVDVGGGRNAFLQDQRQQQPPQQPLPWVALLAHVYEDEEAAATAAGRAGGGGGGGGGGKHKASDPRVMDRLTLCELLLARGDNYRSSSPEGPAVGTTRSDLFSPADVAAVAPSLLRCLAPLEPPQSAELLTQVLACPASAPTDTTVTEKATVSAIGAGVPAWQHGGGGGGGGLAAALAVLRRPPVLRRELSGGAAAAPVTSTARAPALVFCASMKAAQHQQHQQQQPRQQRGKKRGRQGGIKAAAAAAEAVTSGAASLEPRAEAEPPPAPLTALWLLSRVEEVEEEEERVAAEPCASGAVDNGREHLQPQLLLPEDQPEELSVAAKVLALQIRRLEATQEEEATGAGAAVSGGGGGGGGGGRGDRRGGGMATRRLAALMCGAFGLGGGASGGVACVSGGGGGGAVQDGERLREMVGQLSAYDKVYDKAVVQPVMQDHPVIWPAMRPLLALLDHLPYGNPVVTAVHTLLWAALQQRGQAVTSAAAAAAAMDNPVSGPGSPPSEQLSGKSELERESSPAAAGGPPSTVAAEGNVVHVVDGAAAAAEELLDLLVADAAATSSGAGGSSGGGGGSLKLSSSPPVAPPDAAAASAIRLGASAKLDVLRLVVLAAEAAGAAASAATASAVADCLVRLLRRSAAAAAALRPFLSEGTDAGRGIGGIGVMRGGGGGGGGGLHVAVITARRVILKSLQPAMTRTHRATKSQLFGALAQLAYQELVDEADGNASFVLQDVINQDLKKIGKAALPDDVNRTSTTLKGPLVLQISSVTDVSRPASRECAAGSGADRLLCVRLTDGKLSCKALEYQRVDQLSENLPPGTKVLLSNATVKNGVVLLNPKSIKVLGGRVDHLAEAWETQRRYGGVERPKASGPGDDGEMAPPFRHFVPGRDDKAAKLSGRSAAAAPKPPQPTAAFSPPSQGTAGKGLEAAVAAAGSAGASPVDKDKGQEGGGGRAPVSVAPVGPLFSGGAPASEAARRKLQDQLEAREAQSGRFGRFGGRGGGRGGGFRRGRRRGGDDDDDGGGSMTLEEWEAMKAAKAASAGAGPRAVSQMEADEALARQLQSRDLDREGPAATAAGTMVMMAAAAAVDVAVVPAAVVVGEEPWYKGRRTGTGNKVAMIVVPPAGELGELHGTMEPSADGLLNPGVRERRRGNARWKVLPSLDAEEELMLAAGAGLGRVVGLGVVAGDLTGRGVGVPRVLGRVIVAAVAMEMVEIFLKKDQGEDRSPERGADQEGFGDLNSSETVQDAGGRMVAEGLVVGRRPLGRQVHVRAGVKVVAVTALAAHGQLQPRPVSAASYGRDPTASTFEDDNGDGSDYYGEGGDGFGGDGGRGVRGRARRGGRGWRGGRHS</sequence>
<feature type="compositionally biased region" description="Low complexity" evidence="3">
    <location>
        <begin position="1256"/>
        <end position="1265"/>
    </location>
</feature>
<dbReference type="PROSITE" id="PS00018">
    <property type="entry name" value="EF_HAND_1"/>
    <property type="match status" value="1"/>
</dbReference>
<dbReference type="EMBL" id="GL378333">
    <property type="protein sequence ID" value="EFJ49912.1"/>
    <property type="molecule type" value="Genomic_DNA"/>
</dbReference>
<dbReference type="RefSeq" id="XP_002948977.1">
    <property type="nucleotide sequence ID" value="XM_002948931.1"/>
</dbReference>
<proteinExistence type="predicted"/>
<feature type="compositionally biased region" description="Low complexity" evidence="3">
    <location>
        <begin position="581"/>
        <end position="594"/>
    </location>
</feature>
<feature type="compositionally biased region" description="Gly residues" evidence="3">
    <location>
        <begin position="715"/>
        <end position="726"/>
    </location>
</feature>
<feature type="compositionally biased region" description="Gly residues" evidence="3">
    <location>
        <begin position="1680"/>
        <end position="1693"/>
    </location>
</feature>
<evidence type="ECO:0000256" key="2">
    <source>
        <dbReference type="ARBA" id="ARBA00023242"/>
    </source>
</evidence>
<feature type="compositionally biased region" description="Basic residues" evidence="3">
    <location>
        <begin position="1694"/>
        <end position="1711"/>
    </location>
</feature>
<feature type="compositionally biased region" description="Gly residues" evidence="3">
    <location>
        <begin position="925"/>
        <end position="936"/>
    </location>
</feature>
<dbReference type="PANTHER" id="PTHR13681:SF24">
    <property type="entry name" value="TUDOR DOMAIN-CONTAINING PROTEIN 3"/>
    <property type="match status" value="1"/>
</dbReference>
<feature type="region of interest" description="Disordered" evidence="3">
    <location>
        <begin position="1222"/>
        <end position="1386"/>
    </location>
</feature>
<dbReference type="Pfam" id="PF08585">
    <property type="entry name" value="RMI1_N_C"/>
    <property type="match status" value="1"/>
</dbReference>
<comment type="subcellular location">
    <subcellularLocation>
        <location evidence="1">Nucleus</location>
    </subcellularLocation>
</comment>
<accession>D8TRL2</accession>
<feature type="region of interest" description="Disordered" evidence="3">
    <location>
        <begin position="704"/>
        <end position="733"/>
    </location>
</feature>
<dbReference type="InParanoid" id="D8TRL2"/>
<feature type="region of interest" description="Disordered" evidence="3">
    <location>
        <begin position="1651"/>
        <end position="1711"/>
    </location>
</feature>
<dbReference type="InterPro" id="IPR018247">
    <property type="entry name" value="EF_Hand_1_Ca_BS"/>
</dbReference>
<dbReference type="Proteomes" id="UP000001058">
    <property type="component" value="Unassembled WGS sequence"/>
</dbReference>
<feature type="region of interest" description="Disordered" evidence="3">
    <location>
        <begin position="93"/>
        <end position="123"/>
    </location>
</feature>
<feature type="region of interest" description="Disordered" evidence="3">
    <location>
        <begin position="854"/>
        <end position="890"/>
    </location>
</feature>
<feature type="domain" description="RecQ mediated genome instability protein 1 OB-fold" evidence="4">
    <location>
        <begin position="1109"/>
        <end position="1220"/>
    </location>
</feature>
<evidence type="ECO:0000259" key="4">
    <source>
        <dbReference type="Pfam" id="PF08585"/>
    </source>
</evidence>
<dbReference type="GeneID" id="9623784"/>
<dbReference type="GO" id="GO:0005634">
    <property type="term" value="C:nucleus"/>
    <property type="evidence" value="ECO:0007669"/>
    <property type="project" value="UniProtKB-SubCell"/>
</dbReference>
<dbReference type="Gene3D" id="2.40.50.770">
    <property type="entry name" value="RecQ-mediated genome instability protein Rmi1, C-terminal domain"/>
    <property type="match status" value="1"/>
</dbReference>
<dbReference type="SMART" id="SM01161">
    <property type="entry name" value="DUF1767"/>
    <property type="match status" value="1"/>
</dbReference>
<feature type="region of interest" description="Disordered" evidence="3">
    <location>
        <begin position="581"/>
        <end position="632"/>
    </location>
</feature>
<feature type="compositionally biased region" description="Low complexity" evidence="3">
    <location>
        <begin position="1285"/>
        <end position="1299"/>
    </location>
</feature>
<reference evidence="5 6" key="1">
    <citation type="journal article" date="2010" name="Science">
        <title>Genomic analysis of organismal complexity in the multicellular green alga Volvox carteri.</title>
        <authorList>
            <person name="Prochnik S.E."/>
            <person name="Umen J."/>
            <person name="Nedelcu A.M."/>
            <person name="Hallmann A."/>
            <person name="Miller S.M."/>
            <person name="Nishii I."/>
            <person name="Ferris P."/>
            <person name="Kuo A."/>
            <person name="Mitros T."/>
            <person name="Fritz-Laylin L.K."/>
            <person name="Hellsten U."/>
            <person name="Chapman J."/>
            <person name="Simakov O."/>
            <person name="Rensing S.A."/>
            <person name="Terry A."/>
            <person name="Pangilinan J."/>
            <person name="Kapitonov V."/>
            <person name="Jurka J."/>
            <person name="Salamov A."/>
            <person name="Shapiro H."/>
            <person name="Schmutz J."/>
            <person name="Grimwood J."/>
            <person name="Lindquist E."/>
            <person name="Lucas S."/>
            <person name="Grigoriev I.V."/>
            <person name="Schmitt R."/>
            <person name="Kirk D."/>
            <person name="Rokhsar D.S."/>
        </authorList>
    </citation>
    <scope>NUCLEOTIDE SEQUENCE [LARGE SCALE GENOMIC DNA]</scope>
    <source>
        <strain evidence="6">f. Nagariensis / Eve</strain>
    </source>
</reference>
<keyword evidence="2" id="KW-0539">Nucleus</keyword>
<feature type="compositionally biased region" description="Basic and acidic residues" evidence="3">
    <location>
        <begin position="1582"/>
        <end position="1593"/>
    </location>
</feature>